<gene>
    <name evidence="14" type="ORF">WQQ_39200</name>
</gene>
<accession>I8T461</accession>
<name>I8T461_9GAMM</name>
<evidence type="ECO:0000313" key="14">
    <source>
        <dbReference type="EMBL" id="EIT68725.1"/>
    </source>
</evidence>
<evidence type="ECO:0000256" key="7">
    <source>
        <dbReference type="ARBA" id="ARBA00022777"/>
    </source>
</evidence>
<feature type="domain" description="Histidine kinase" evidence="12">
    <location>
        <begin position="227"/>
        <end position="437"/>
    </location>
</feature>
<reference evidence="14 15" key="1">
    <citation type="journal article" date="2012" name="J. Bacteriol.">
        <title>Genome Sequence of n-Alkane-Degrading Hydrocarboniphaga effusa Strain AP103T (ATCC BAA-332T).</title>
        <authorList>
            <person name="Chang H.K."/>
            <person name="Zylstra G.J."/>
            <person name="Chae J.C."/>
        </authorList>
    </citation>
    <scope>NUCLEOTIDE SEQUENCE [LARGE SCALE GENOMIC DNA]</scope>
    <source>
        <strain evidence="14 15">AP103</strain>
    </source>
</reference>
<evidence type="ECO:0000256" key="3">
    <source>
        <dbReference type="ARBA" id="ARBA00012438"/>
    </source>
</evidence>
<evidence type="ECO:0000256" key="11">
    <source>
        <dbReference type="SAM" id="Phobius"/>
    </source>
</evidence>
<evidence type="ECO:0000256" key="1">
    <source>
        <dbReference type="ARBA" id="ARBA00000085"/>
    </source>
</evidence>
<dbReference type="PANTHER" id="PTHR45436">
    <property type="entry name" value="SENSOR HISTIDINE KINASE YKOH"/>
    <property type="match status" value="1"/>
</dbReference>
<keyword evidence="6 11" id="KW-0812">Transmembrane</keyword>
<dbReference type="AlphaFoldDB" id="I8T461"/>
<dbReference type="InterPro" id="IPR005467">
    <property type="entry name" value="His_kinase_dom"/>
</dbReference>
<organism evidence="14 15">
    <name type="scientific">Hydrocarboniphaga effusa AP103</name>
    <dbReference type="NCBI Taxonomy" id="1172194"/>
    <lineage>
        <taxon>Bacteria</taxon>
        <taxon>Pseudomonadati</taxon>
        <taxon>Pseudomonadota</taxon>
        <taxon>Gammaproteobacteria</taxon>
        <taxon>Nevskiales</taxon>
        <taxon>Nevskiaceae</taxon>
        <taxon>Hydrocarboniphaga</taxon>
    </lineage>
</organism>
<dbReference type="InterPro" id="IPR003661">
    <property type="entry name" value="HisK_dim/P_dom"/>
</dbReference>
<keyword evidence="15" id="KW-1185">Reference proteome</keyword>
<dbReference type="InterPro" id="IPR004358">
    <property type="entry name" value="Sig_transdc_His_kin-like_C"/>
</dbReference>
<feature type="transmembrane region" description="Helical" evidence="11">
    <location>
        <begin position="143"/>
        <end position="163"/>
    </location>
</feature>
<dbReference type="SMART" id="SM00388">
    <property type="entry name" value="HisKA"/>
    <property type="match status" value="1"/>
</dbReference>
<evidence type="ECO:0000259" key="13">
    <source>
        <dbReference type="PROSITE" id="PS50885"/>
    </source>
</evidence>
<dbReference type="PROSITE" id="PS50885">
    <property type="entry name" value="HAMP"/>
    <property type="match status" value="1"/>
</dbReference>
<dbReference type="PATRIC" id="fig|1172194.4.peg.3803"/>
<dbReference type="Proteomes" id="UP000003704">
    <property type="component" value="Unassembled WGS sequence"/>
</dbReference>
<keyword evidence="4" id="KW-0597">Phosphoprotein</keyword>
<comment type="subcellular location">
    <subcellularLocation>
        <location evidence="2">Membrane</location>
        <topology evidence="2">Multi-pass membrane protein</topology>
    </subcellularLocation>
</comment>
<dbReference type="CDD" id="cd00082">
    <property type="entry name" value="HisKA"/>
    <property type="match status" value="1"/>
</dbReference>
<comment type="catalytic activity">
    <reaction evidence="1">
        <text>ATP + protein L-histidine = ADP + protein N-phospho-L-histidine.</text>
        <dbReference type="EC" id="2.7.13.3"/>
    </reaction>
</comment>
<dbReference type="Pfam" id="PF00512">
    <property type="entry name" value="HisKA"/>
    <property type="match status" value="1"/>
</dbReference>
<evidence type="ECO:0000256" key="8">
    <source>
        <dbReference type="ARBA" id="ARBA00022989"/>
    </source>
</evidence>
<dbReference type="OrthoDB" id="9804645at2"/>
<keyword evidence="10 11" id="KW-0472">Membrane</keyword>
<evidence type="ECO:0000256" key="5">
    <source>
        <dbReference type="ARBA" id="ARBA00022679"/>
    </source>
</evidence>
<dbReference type="InterPro" id="IPR003594">
    <property type="entry name" value="HATPase_dom"/>
</dbReference>
<dbReference type="InterPro" id="IPR036097">
    <property type="entry name" value="HisK_dim/P_sf"/>
</dbReference>
<evidence type="ECO:0000259" key="12">
    <source>
        <dbReference type="PROSITE" id="PS50109"/>
    </source>
</evidence>
<dbReference type="PRINTS" id="PR00344">
    <property type="entry name" value="BCTRLSENSOR"/>
</dbReference>
<dbReference type="Pfam" id="PF02518">
    <property type="entry name" value="HATPase_c"/>
    <property type="match status" value="1"/>
</dbReference>
<dbReference type="SUPFAM" id="SSF158472">
    <property type="entry name" value="HAMP domain-like"/>
    <property type="match status" value="1"/>
</dbReference>
<keyword evidence="7" id="KW-0418">Kinase</keyword>
<dbReference type="Gene3D" id="1.10.287.130">
    <property type="match status" value="1"/>
</dbReference>
<dbReference type="Gene3D" id="3.30.565.10">
    <property type="entry name" value="Histidine kinase-like ATPase, C-terminal domain"/>
    <property type="match status" value="1"/>
</dbReference>
<dbReference type="CDD" id="cd00075">
    <property type="entry name" value="HATPase"/>
    <property type="match status" value="1"/>
</dbReference>
<keyword evidence="8 11" id="KW-1133">Transmembrane helix</keyword>
<dbReference type="InterPro" id="IPR036890">
    <property type="entry name" value="HATPase_C_sf"/>
</dbReference>
<sequence>MSRLYLRLLLWFCIANVLTLLISVFLTERLTRHAYGIEPDWPALAAQANRAYERKGREGLEHWIDERREAGFEATLFEGERNLSGRRPPAPRLLYELMASDNVEIRLRPDVRVIGQRVVGRDGVARQFVALRRPPPPPRLEQLLAMQIGLSVLVIGIIGWWLARSIARPVAAVGQAARLVAAGDLSARVPARFSRGADEVGDLARDFDRMAARIEALVVQERGVLQDVSHELRSPLARLHLLIDLARGAPAAEAEAHFARTEHEISRLDRLIGDALALSRLESDLPGAERESVNLGQLINTQVEDFQLEADARRIRLDADPAFGVLVSGSTVLLGRALDNLISNAIKFSPDEGRVRVSLRTSGAYAELSVRDWGPGVPDDELAMLFRPFFRGSNAARAEGHGLGLAIVERIAQAHRGSVEAVNAEGGGLEVKLRLPL</sequence>
<dbReference type="Pfam" id="PF00672">
    <property type="entry name" value="HAMP"/>
    <property type="match status" value="1"/>
</dbReference>
<evidence type="ECO:0000256" key="9">
    <source>
        <dbReference type="ARBA" id="ARBA00023012"/>
    </source>
</evidence>
<evidence type="ECO:0000256" key="6">
    <source>
        <dbReference type="ARBA" id="ARBA00022692"/>
    </source>
</evidence>
<evidence type="ECO:0000256" key="4">
    <source>
        <dbReference type="ARBA" id="ARBA00022553"/>
    </source>
</evidence>
<keyword evidence="9" id="KW-0902">Two-component regulatory system</keyword>
<dbReference type="GO" id="GO:0000155">
    <property type="term" value="F:phosphorelay sensor kinase activity"/>
    <property type="evidence" value="ECO:0007669"/>
    <property type="project" value="InterPro"/>
</dbReference>
<evidence type="ECO:0000313" key="15">
    <source>
        <dbReference type="Proteomes" id="UP000003704"/>
    </source>
</evidence>
<feature type="transmembrane region" description="Helical" evidence="11">
    <location>
        <begin position="6"/>
        <end position="26"/>
    </location>
</feature>
<evidence type="ECO:0000256" key="10">
    <source>
        <dbReference type="ARBA" id="ARBA00023136"/>
    </source>
</evidence>
<dbReference type="CDD" id="cd06225">
    <property type="entry name" value="HAMP"/>
    <property type="match status" value="1"/>
</dbReference>
<dbReference type="SMART" id="SM00304">
    <property type="entry name" value="HAMP"/>
    <property type="match status" value="1"/>
</dbReference>
<dbReference type="SMART" id="SM00387">
    <property type="entry name" value="HATPase_c"/>
    <property type="match status" value="1"/>
</dbReference>
<comment type="caution">
    <text evidence="14">The sequence shown here is derived from an EMBL/GenBank/DDBJ whole genome shotgun (WGS) entry which is preliminary data.</text>
</comment>
<dbReference type="SUPFAM" id="SSF47384">
    <property type="entry name" value="Homodimeric domain of signal transducing histidine kinase"/>
    <property type="match status" value="1"/>
</dbReference>
<dbReference type="InterPro" id="IPR003660">
    <property type="entry name" value="HAMP_dom"/>
</dbReference>
<dbReference type="InterPro" id="IPR050428">
    <property type="entry name" value="TCS_sensor_his_kinase"/>
</dbReference>
<dbReference type="SUPFAM" id="SSF55874">
    <property type="entry name" value="ATPase domain of HSP90 chaperone/DNA topoisomerase II/histidine kinase"/>
    <property type="match status" value="1"/>
</dbReference>
<dbReference type="STRING" id="1172194.WQQ_39200"/>
<dbReference type="EC" id="2.7.13.3" evidence="3"/>
<dbReference type="EMBL" id="AKGD01000003">
    <property type="protein sequence ID" value="EIT68725.1"/>
    <property type="molecule type" value="Genomic_DNA"/>
</dbReference>
<dbReference type="PROSITE" id="PS50109">
    <property type="entry name" value="HIS_KIN"/>
    <property type="match status" value="1"/>
</dbReference>
<keyword evidence="5" id="KW-0808">Transferase</keyword>
<dbReference type="PANTHER" id="PTHR45436:SF15">
    <property type="entry name" value="SENSOR HISTIDINE KINASE CUSS"/>
    <property type="match status" value="1"/>
</dbReference>
<protein>
    <recommendedName>
        <fullName evidence="3">histidine kinase</fullName>
        <ecNumber evidence="3">2.7.13.3</ecNumber>
    </recommendedName>
</protein>
<dbReference type="Gene3D" id="6.10.340.10">
    <property type="match status" value="1"/>
</dbReference>
<dbReference type="GO" id="GO:0005886">
    <property type="term" value="C:plasma membrane"/>
    <property type="evidence" value="ECO:0007669"/>
    <property type="project" value="TreeGrafter"/>
</dbReference>
<feature type="domain" description="HAMP" evidence="13">
    <location>
        <begin position="164"/>
        <end position="219"/>
    </location>
</feature>
<proteinExistence type="predicted"/>
<evidence type="ECO:0000256" key="2">
    <source>
        <dbReference type="ARBA" id="ARBA00004141"/>
    </source>
</evidence>
<dbReference type="RefSeq" id="WP_007186855.1">
    <property type="nucleotide sequence ID" value="NZ_AKGD01000003.1"/>
</dbReference>